<dbReference type="Proteomes" id="UP000187209">
    <property type="component" value="Unassembled WGS sequence"/>
</dbReference>
<feature type="transmembrane region" description="Helical" evidence="1">
    <location>
        <begin position="417"/>
        <end position="436"/>
    </location>
</feature>
<feature type="transmembrane region" description="Helical" evidence="1">
    <location>
        <begin position="465"/>
        <end position="481"/>
    </location>
</feature>
<feature type="transmembrane region" description="Helical" evidence="1">
    <location>
        <begin position="622"/>
        <end position="651"/>
    </location>
</feature>
<dbReference type="GO" id="GO:0016747">
    <property type="term" value="F:acyltransferase activity, transferring groups other than amino-acyl groups"/>
    <property type="evidence" value="ECO:0007669"/>
    <property type="project" value="InterPro"/>
</dbReference>
<feature type="transmembrane region" description="Helical" evidence="1">
    <location>
        <begin position="391"/>
        <end position="410"/>
    </location>
</feature>
<feature type="transmembrane region" description="Helical" evidence="1">
    <location>
        <begin position="155"/>
        <end position="179"/>
    </location>
</feature>
<organism evidence="4 5">
    <name type="scientific">Stentor coeruleus</name>
    <dbReference type="NCBI Taxonomy" id="5963"/>
    <lineage>
        <taxon>Eukaryota</taxon>
        <taxon>Sar</taxon>
        <taxon>Alveolata</taxon>
        <taxon>Ciliophora</taxon>
        <taxon>Postciliodesmatophora</taxon>
        <taxon>Heterotrichea</taxon>
        <taxon>Heterotrichida</taxon>
        <taxon>Stentoridae</taxon>
        <taxon>Stentor</taxon>
    </lineage>
</organism>
<dbReference type="Pfam" id="PF01757">
    <property type="entry name" value="Acyl_transf_3"/>
    <property type="match status" value="1"/>
</dbReference>
<sequence>MVLNLIFFLFFKGVLGDGNLTECVAEFKNIILNAPEAFSSTPNTYAKMFSYTGKSINQLGRFEDCYSMSKAKYAIIEIMKAPPILMAICGPEVCSKSNYYDIINSIINSTVTEENAELANFLGLTSDINQANLSYSMIFPESYIHSRFHDLNGSAIAMIVITVIIVAISLTGTVVDLIVHHEEDTMKIDIEETGIGKDDYLSVPHGELNLVNILICFSIVRNMKKLMSVHIDSYHPHLHFFDGLRVMTMGWIILGTVAGLYLYDLPLANYMKVKQTLKKYSSLSSYGSLLALDIMFWIGGVLYAYFLLNSYSSSIKHWVQIYLKHYLEMVPMFMFTTFFFWTLARYIGSGPYWYTANNIYSDCKDYWYSNLFFLSNFIPNGTWSKCLAHGWFLSVEMQFFIFTPLLIWIYKKSPFSAWVIIAGLISLGSILGGVIADHYNLNVSVYGPNRTSYYNYYNNKPYTRMPPYIYGLAVGFIYYTSSTNNDDKISHFIIKLIKNTVFRYASLFLGVTLWIVMINIQFDVYKDPGDDLSYGKWSQERTSTYFAFLRLLLGLAYTLMFTPMILGYFSGITMVLSSSAWTPFSRLTFCVYLIQAPIINIFMRSLQYPKYLSKTSAFCDWLALIVICYFFAFIFAVFIDIPAKTFILWIFGKKSAKENYYEIND</sequence>
<proteinExistence type="predicted"/>
<feature type="signal peptide" evidence="2">
    <location>
        <begin position="1"/>
        <end position="16"/>
    </location>
</feature>
<feature type="transmembrane region" description="Helical" evidence="1">
    <location>
        <begin position="329"/>
        <end position="348"/>
    </location>
</feature>
<feature type="transmembrane region" description="Helical" evidence="1">
    <location>
        <begin position="283"/>
        <end position="308"/>
    </location>
</feature>
<evidence type="ECO:0000313" key="5">
    <source>
        <dbReference type="Proteomes" id="UP000187209"/>
    </source>
</evidence>
<feature type="transmembrane region" description="Helical" evidence="1">
    <location>
        <begin position="244"/>
        <end position="263"/>
    </location>
</feature>
<feature type="chain" id="PRO_5013000625" description="Acyltransferase 3 domain-containing protein" evidence="2">
    <location>
        <begin position="17"/>
        <end position="665"/>
    </location>
</feature>
<keyword evidence="1" id="KW-1133">Transmembrane helix</keyword>
<gene>
    <name evidence="4" type="ORF">SteCoe_28188</name>
</gene>
<accession>A0A1R2B8S8</accession>
<protein>
    <recommendedName>
        <fullName evidence="3">Acyltransferase 3 domain-containing protein</fullName>
    </recommendedName>
</protein>
<evidence type="ECO:0000256" key="2">
    <source>
        <dbReference type="SAM" id="SignalP"/>
    </source>
</evidence>
<name>A0A1R2B8S8_9CILI</name>
<feature type="transmembrane region" description="Helical" evidence="1">
    <location>
        <begin position="581"/>
        <end position="602"/>
    </location>
</feature>
<keyword evidence="2" id="KW-0732">Signal</keyword>
<evidence type="ECO:0000256" key="1">
    <source>
        <dbReference type="SAM" id="Phobius"/>
    </source>
</evidence>
<dbReference type="InterPro" id="IPR002656">
    <property type="entry name" value="Acyl_transf_3_dom"/>
</dbReference>
<dbReference type="PANTHER" id="PTHR11161">
    <property type="entry name" value="O-ACYLTRANSFERASE"/>
    <property type="match status" value="1"/>
</dbReference>
<keyword evidence="1" id="KW-0472">Membrane</keyword>
<dbReference type="AlphaFoldDB" id="A0A1R2B8S8"/>
<dbReference type="OrthoDB" id="295273at2759"/>
<feature type="domain" description="Acyltransferase 3" evidence="3">
    <location>
        <begin position="239"/>
        <end position="636"/>
    </location>
</feature>
<feature type="transmembrane region" description="Helical" evidence="1">
    <location>
        <begin position="542"/>
        <end position="569"/>
    </location>
</feature>
<feature type="transmembrane region" description="Helical" evidence="1">
    <location>
        <begin position="501"/>
        <end position="522"/>
    </location>
</feature>
<comment type="caution">
    <text evidence="4">The sequence shown here is derived from an EMBL/GenBank/DDBJ whole genome shotgun (WGS) entry which is preliminary data.</text>
</comment>
<keyword evidence="5" id="KW-1185">Reference proteome</keyword>
<evidence type="ECO:0000259" key="3">
    <source>
        <dbReference type="Pfam" id="PF01757"/>
    </source>
</evidence>
<evidence type="ECO:0000313" key="4">
    <source>
        <dbReference type="EMBL" id="OMJ73182.1"/>
    </source>
</evidence>
<dbReference type="EMBL" id="MPUH01000840">
    <property type="protein sequence ID" value="OMJ73182.1"/>
    <property type="molecule type" value="Genomic_DNA"/>
</dbReference>
<dbReference type="InterPro" id="IPR052728">
    <property type="entry name" value="O2_lipid_transport_reg"/>
</dbReference>
<keyword evidence="1" id="KW-0812">Transmembrane</keyword>
<reference evidence="4 5" key="1">
    <citation type="submission" date="2016-11" db="EMBL/GenBank/DDBJ databases">
        <title>The macronuclear genome of Stentor coeruleus: a giant cell with tiny introns.</title>
        <authorList>
            <person name="Slabodnick M."/>
            <person name="Ruby J.G."/>
            <person name="Reiff S.B."/>
            <person name="Swart E.C."/>
            <person name="Gosai S."/>
            <person name="Prabakaran S."/>
            <person name="Witkowska E."/>
            <person name="Larue G.E."/>
            <person name="Fisher S."/>
            <person name="Freeman R.M."/>
            <person name="Gunawardena J."/>
            <person name="Chu W."/>
            <person name="Stover N.A."/>
            <person name="Gregory B.D."/>
            <person name="Nowacki M."/>
            <person name="Derisi J."/>
            <person name="Roy S.W."/>
            <person name="Marshall W.F."/>
            <person name="Sood P."/>
        </authorList>
    </citation>
    <scope>NUCLEOTIDE SEQUENCE [LARGE SCALE GENOMIC DNA]</scope>
    <source>
        <strain evidence="4">WM001</strain>
    </source>
</reference>
<dbReference type="PANTHER" id="PTHR11161:SF0">
    <property type="entry name" value="O-ACYLTRANSFERASE LIKE PROTEIN"/>
    <property type="match status" value="1"/>
</dbReference>